<sequence length="515" mass="58349">MGRLRLQSTPREMAETQRAAGTEPADLSFTLSNLLPYNKQIDALERLWPDAAGNNAAASQLPYAALISEIQTCTTNSRPRKVERRALVAGSPFTPQPVPQMRALVQNPNRTPLRVSSPEGETVAMGRKNKTKGNGTKEATPAREDSAKAIDASPVATPRKDSLVKALEGVQEGATQMTFLLERFEQLEIENANLTKSNNELSRKCSAIPLYEKKISQGELVMAKTELAKAQLENLCRELQNQNRELKKDTTERMQQMEQERMQLVEQFKANLKEIQESMNSGNENHKKLYAENQALMEKMQSIAKNYEERFDALRLEYEAKDKLNANIMKSKELEKTLLIAKLESEEIRREKAEHEKHRLEVLVLNHEERFKTCLETEKSLRQQLLQYGSKYEELTKSLTNSNDAFDKFKKQMEKMNGNLIKVERESRNWKTKYDQASTNVLSLALEKKELEEAMERKNRQLGSLEQLCRRLRNGNATPEAATANGEAEKRSKSDSPTTEELAPEDGSGPSSSTA</sequence>
<evidence type="ECO:0000313" key="5">
    <source>
        <dbReference type="Proteomes" id="UP001175271"/>
    </source>
</evidence>
<evidence type="ECO:0000256" key="3">
    <source>
        <dbReference type="SAM" id="MobiDB-lite"/>
    </source>
</evidence>
<evidence type="ECO:0000313" key="4">
    <source>
        <dbReference type="EMBL" id="KAK0425570.1"/>
    </source>
</evidence>
<dbReference type="PANTHER" id="PTHR16127:SF13">
    <property type="entry name" value="GH01188P"/>
    <property type="match status" value="1"/>
</dbReference>
<protein>
    <recommendedName>
        <fullName evidence="6">Alpha-taxilin</fullName>
    </recommendedName>
</protein>
<proteinExistence type="inferred from homology"/>
<evidence type="ECO:0000256" key="1">
    <source>
        <dbReference type="ARBA" id="ARBA00009550"/>
    </source>
</evidence>
<feature type="region of interest" description="Disordered" evidence="3">
    <location>
        <begin position="471"/>
        <end position="515"/>
    </location>
</feature>
<evidence type="ECO:0000256" key="2">
    <source>
        <dbReference type="SAM" id="Coils"/>
    </source>
</evidence>
<organism evidence="4 5">
    <name type="scientific">Steinernema hermaphroditum</name>
    <dbReference type="NCBI Taxonomy" id="289476"/>
    <lineage>
        <taxon>Eukaryota</taxon>
        <taxon>Metazoa</taxon>
        <taxon>Ecdysozoa</taxon>
        <taxon>Nematoda</taxon>
        <taxon>Chromadorea</taxon>
        <taxon>Rhabditida</taxon>
        <taxon>Tylenchina</taxon>
        <taxon>Panagrolaimomorpha</taxon>
        <taxon>Strongyloidoidea</taxon>
        <taxon>Steinernematidae</taxon>
        <taxon>Steinernema</taxon>
    </lineage>
</organism>
<keyword evidence="5" id="KW-1185">Reference proteome</keyword>
<dbReference type="Pfam" id="PF09728">
    <property type="entry name" value="Taxilin"/>
    <property type="match status" value="1"/>
</dbReference>
<accession>A0AA39M9L4</accession>
<dbReference type="PANTHER" id="PTHR16127">
    <property type="entry name" value="TAXILIN"/>
    <property type="match status" value="1"/>
</dbReference>
<evidence type="ECO:0008006" key="6">
    <source>
        <dbReference type="Google" id="ProtNLM"/>
    </source>
</evidence>
<dbReference type="AlphaFoldDB" id="A0AA39M9L4"/>
<feature type="coiled-coil region" evidence="2">
    <location>
        <begin position="177"/>
        <end position="370"/>
    </location>
</feature>
<reference evidence="4" key="1">
    <citation type="submission" date="2023-06" db="EMBL/GenBank/DDBJ databases">
        <title>Genomic analysis of the entomopathogenic nematode Steinernema hermaphroditum.</title>
        <authorList>
            <person name="Schwarz E.M."/>
            <person name="Heppert J.K."/>
            <person name="Baniya A."/>
            <person name="Schwartz H.T."/>
            <person name="Tan C.-H."/>
            <person name="Antoshechkin I."/>
            <person name="Sternberg P.W."/>
            <person name="Goodrich-Blair H."/>
            <person name="Dillman A.R."/>
        </authorList>
    </citation>
    <scope>NUCLEOTIDE SEQUENCE</scope>
    <source>
        <strain evidence="4">PS9179</strain>
        <tissue evidence="4">Whole animal</tissue>
    </source>
</reference>
<name>A0AA39M9L4_9BILA</name>
<comment type="caution">
    <text evidence="4">The sequence shown here is derived from an EMBL/GenBank/DDBJ whole genome shotgun (WGS) entry which is preliminary data.</text>
</comment>
<dbReference type="Proteomes" id="UP001175271">
    <property type="component" value="Unassembled WGS sequence"/>
</dbReference>
<gene>
    <name evidence="4" type="ORF">QR680_009265</name>
</gene>
<dbReference type="EMBL" id="JAUCMV010000001">
    <property type="protein sequence ID" value="KAK0425570.1"/>
    <property type="molecule type" value="Genomic_DNA"/>
</dbReference>
<feature type="region of interest" description="Disordered" evidence="3">
    <location>
        <begin position="110"/>
        <end position="148"/>
    </location>
</feature>
<feature type="region of interest" description="Disordered" evidence="3">
    <location>
        <begin position="1"/>
        <end position="24"/>
    </location>
</feature>
<dbReference type="InterPro" id="IPR026183">
    <property type="entry name" value="Taxilin_fam"/>
</dbReference>
<comment type="similarity">
    <text evidence="1">Belongs to the taxilin family.</text>
</comment>
<keyword evidence="2" id="KW-0175">Coiled coil</keyword>
<feature type="compositionally biased region" description="Polar residues" evidence="3">
    <location>
        <begin position="1"/>
        <end position="10"/>
    </location>
</feature>
<dbReference type="GO" id="GO:0019905">
    <property type="term" value="F:syntaxin binding"/>
    <property type="evidence" value="ECO:0007669"/>
    <property type="project" value="InterPro"/>
</dbReference>